<dbReference type="PANTHER" id="PTHR21347">
    <property type="entry name" value="CLEFT LIP AND PALATE ASSOCIATED TRANSMEMBRANE PROTEIN-RELATED"/>
    <property type="match status" value="1"/>
</dbReference>
<dbReference type="AlphaFoldDB" id="A0AA36HEX3"/>
<keyword evidence="9" id="KW-1185">Reference proteome</keyword>
<dbReference type="PANTHER" id="PTHR21347:SF14">
    <property type="entry name" value="LIPID SCRAMBLASE CLPTM1-RELATED"/>
    <property type="match status" value="1"/>
</dbReference>
<accession>A0AA36HEX3</accession>
<dbReference type="Proteomes" id="UP001176961">
    <property type="component" value="Unassembled WGS sequence"/>
</dbReference>
<comment type="caution">
    <text evidence="8">The sequence shown here is derived from an EMBL/GenBank/DDBJ whole genome shotgun (WGS) entry which is preliminary data.</text>
</comment>
<dbReference type="InterPro" id="IPR008429">
    <property type="entry name" value="CLPTM1"/>
</dbReference>
<comment type="subcellular location">
    <subcellularLocation>
        <location evidence="1">Membrane</location>
        <topology evidence="1">Multi-pass membrane protein</topology>
    </subcellularLocation>
</comment>
<feature type="transmembrane region" description="Helical" evidence="7">
    <location>
        <begin position="479"/>
        <end position="499"/>
    </location>
</feature>
<organism evidence="8 9">
    <name type="scientific">Cylicocyclus nassatus</name>
    <name type="common">Nematode worm</name>
    <dbReference type="NCBI Taxonomy" id="53992"/>
    <lineage>
        <taxon>Eukaryota</taxon>
        <taxon>Metazoa</taxon>
        <taxon>Ecdysozoa</taxon>
        <taxon>Nematoda</taxon>
        <taxon>Chromadorea</taxon>
        <taxon>Rhabditida</taxon>
        <taxon>Rhabditina</taxon>
        <taxon>Rhabditomorpha</taxon>
        <taxon>Strongyloidea</taxon>
        <taxon>Strongylidae</taxon>
        <taxon>Cylicocyclus</taxon>
    </lineage>
</organism>
<proteinExistence type="inferred from homology"/>
<feature type="transmembrane region" description="Helical" evidence="7">
    <location>
        <begin position="511"/>
        <end position="529"/>
    </location>
</feature>
<feature type="transmembrane region" description="Helical" evidence="7">
    <location>
        <begin position="388"/>
        <end position="411"/>
    </location>
</feature>
<evidence type="ECO:0000256" key="6">
    <source>
        <dbReference type="SAM" id="MobiDB-lite"/>
    </source>
</evidence>
<evidence type="ECO:0000256" key="3">
    <source>
        <dbReference type="ARBA" id="ARBA00022692"/>
    </source>
</evidence>
<dbReference type="EMBL" id="CATQJL010000326">
    <property type="protein sequence ID" value="CAJ0609437.1"/>
    <property type="molecule type" value="Genomic_DNA"/>
</dbReference>
<dbReference type="Pfam" id="PF05602">
    <property type="entry name" value="CLPTM1"/>
    <property type="match status" value="1"/>
</dbReference>
<feature type="transmembrane region" description="Helical" evidence="7">
    <location>
        <begin position="356"/>
        <end position="376"/>
    </location>
</feature>
<sequence>MARRHIQIPLPTELFESFSRVCIIRVCKSPVLHEISWNSCIGRTYMADAVAAPAAQDEGGGMWAVVKSLASRILLVYFVSSIIKSFSGGPPQSTNDVSSKGAVFQPSRNLFPPGQMFDLHLYLEDSEQRFSNFESHTPFWQELNIKYGDYSAGPDKDGTLVFEKTLPTPEPLMRNQSLYLHVFITKAGHSPNPRERSFIKREKKHYKVTANLLTGKSEQSEDDLKKASTMNFEILNFWHPNLTINLVDDQTRWTKGSLPPPLDQAVEFDSIGGFYLPILFFNNYWNLGSEYMPVNETVKEITLRISYQPLSLFKYQLYASQQMRNKWTSMLGGEVFEQDDDDQDTIKRALIETNPILLAVTVIVSLLHTVFEFLAFKNDIQFWRSRKDLVGLSVRSVLFNIFQSLIVFLYICDNDTNWVVKMSVGIGLLIECWKIPKVVNVEIVPSNKYIPFLPSLKFSDKGSYVESATKEYDQLAFKYLSWLLFPLLGGYAIYSLMYVEQRGWYSWMLSMFYGFLLMFGFITMTPQLFINYKLKSVAHLPWRMLTYKFINTFIDDLFAFVIRMPLMYRIGCFRDDIVFLIYLYQRWIYRVDPKRMNEFGTSLASSTEANGQIDIASDANANGEIQEQETKKDR</sequence>
<evidence type="ECO:0000256" key="1">
    <source>
        <dbReference type="ARBA" id="ARBA00004141"/>
    </source>
</evidence>
<feature type="transmembrane region" description="Helical" evidence="7">
    <location>
        <begin position="549"/>
        <end position="566"/>
    </location>
</feature>
<protein>
    <recommendedName>
        <fullName evidence="10">Cleft lip and palate transmembrane protein 1</fullName>
    </recommendedName>
</protein>
<reference evidence="8" key="1">
    <citation type="submission" date="2023-07" db="EMBL/GenBank/DDBJ databases">
        <authorList>
            <consortium name="CYATHOMIX"/>
        </authorList>
    </citation>
    <scope>NUCLEOTIDE SEQUENCE</scope>
    <source>
        <strain evidence="8">N/A</strain>
    </source>
</reference>
<comment type="similarity">
    <text evidence="2">Belongs to the CLPTM1 family.</text>
</comment>
<evidence type="ECO:0000256" key="5">
    <source>
        <dbReference type="ARBA" id="ARBA00023136"/>
    </source>
</evidence>
<evidence type="ECO:0000256" key="4">
    <source>
        <dbReference type="ARBA" id="ARBA00022989"/>
    </source>
</evidence>
<feature type="region of interest" description="Disordered" evidence="6">
    <location>
        <begin position="615"/>
        <end position="634"/>
    </location>
</feature>
<evidence type="ECO:0000313" key="8">
    <source>
        <dbReference type="EMBL" id="CAJ0609437.1"/>
    </source>
</evidence>
<name>A0AA36HEX3_CYLNA</name>
<evidence type="ECO:0000313" key="9">
    <source>
        <dbReference type="Proteomes" id="UP001176961"/>
    </source>
</evidence>
<evidence type="ECO:0000256" key="2">
    <source>
        <dbReference type="ARBA" id="ARBA00009310"/>
    </source>
</evidence>
<keyword evidence="5 7" id="KW-0472">Membrane</keyword>
<dbReference type="GO" id="GO:0016020">
    <property type="term" value="C:membrane"/>
    <property type="evidence" value="ECO:0007669"/>
    <property type="project" value="UniProtKB-SubCell"/>
</dbReference>
<evidence type="ECO:0008006" key="10">
    <source>
        <dbReference type="Google" id="ProtNLM"/>
    </source>
</evidence>
<keyword evidence="4 7" id="KW-1133">Transmembrane helix</keyword>
<gene>
    <name evidence="8" type="ORF">CYNAS_LOCUS21420</name>
</gene>
<dbReference type="GO" id="GO:0012505">
    <property type="term" value="C:endomembrane system"/>
    <property type="evidence" value="ECO:0007669"/>
    <property type="project" value="TreeGrafter"/>
</dbReference>
<evidence type="ECO:0000256" key="7">
    <source>
        <dbReference type="SAM" id="Phobius"/>
    </source>
</evidence>
<keyword evidence="3 7" id="KW-0812">Transmembrane</keyword>